<comment type="caution">
    <text evidence="4">The sequence shown here is derived from an EMBL/GenBank/DDBJ whole genome shotgun (WGS) entry which is preliminary data.</text>
</comment>
<dbReference type="AlphaFoldDB" id="A0A7J7KY63"/>
<dbReference type="OrthoDB" id="10260625at2759"/>
<dbReference type="InterPro" id="IPR036815">
    <property type="entry name" value="14-3-3_dom_sf"/>
</dbReference>
<dbReference type="Pfam" id="PF00244">
    <property type="entry name" value="14-3-3"/>
    <property type="match status" value="1"/>
</dbReference>
<dbReference type="PANTHER" id="PTHR18860">
    <property type="entry name" value="14-3-3 PROTEIN"/>
    <property type="match status" value="1"/>
</dbReference>
<reference evidence="4 5" key="1">
    <citation type="journal article" date="2020" name="IScience">
        <title>Genome Sequencing of the Endangered Kingdonia uniflora (Circaeasteraceae, Ranunculales) Reveals Potential Mechanisms of Evolutionary Specialization.</title>
        <authorList>
            <person name="Sun Y."/>
            <person name="Deng T."/>
            <person name="Zhang A."/>
            <person name="Moore M.J."/>
            <person name="Landis J.B."/>
            <person name="Lin N."/>
            <person name="Zhang H."/>
            <person name="Zhang X."/>
            <person name="Huang J."/>
            <person name="Zhang X."/>
            <person name="Sun H."/>
            <person name="Wang H."/>
        </authorList>
    </citation>
    <scope>NUCLEOTIDE SEQUENCE [LARGE SCALE GENOMIC DNA]</scope>
    <source>
        <strain evidence="4">TB1705</strain>
        <tissue evidence="4">Leaf</tissue>
    </source>
</reference>
<keyword evidence="5" id="KW-1185">Reference proteome</keyword>
<evidence type="ECO:0000313" key="4">
    <source>
        <dbReference type="EMBL" id="KAF6135214.1"/>
    </source>
</evidence>
<sequence>MEVDHAKVLDEVRADGDRVNIDSLKRMKGNFVVQFNELDERKEFYKGVAIAGKQLFLDSDVEDEAPEVPEAHVVTIPEGILPEAHRARWSQTPQYHVARMLKVAPAVIDILSVASPYSLELLNPMIIAVKVLNESLRPRTSIALLNKASATLLVSTKSMCRMIPHMTKRKAEALKVCHLAKQAFDEAILKLDSLSEESYKDSTLIRQLQRDNLTLWTSDIPDDGEDARKMETSVKAGEGDNVE</sequence>
<dbReference type="SUPFAM" id="SSF48445">
    <property type="entry name" value="14-3-3 protein"/>
    <property type="match status" value="1"/>
</dbReference>
<protein>
    <recommendedName>
        <fullName evidence="3">14-3-3 domain-containing protein</fullName>
    </recommendedName>
</protein>
<gene>
    <name evidence="4" type="ORF">GIB67_035285</name>
</gene>
<evidence type="ECO:0000313" key="5">
    <source>
        <dbReference type="Proteomes" id="UP000541444"/>
    </source>
</evidence>
<comment type="similarity">
    <text evidence="1">Belongs to the 14-3-3 family.</text>
</comment>
<organism evidence="4 5">
    <name type="scientific">Kingdonia uniflora</name>
    <dbReference type="NCBI Taxonomy" id="39325"/>
    <lineage>
        <taxon>Eukaryota</taxon>
        <taxon>Viridiplantae</taxon>
        <taxon>Streptophyta</taxon>
        <taxon>Embryophyta</taxon>
        <taxon>Tracheophyta</taxon>
        <taxon>Spermatophyta</taxon>
        <taxon>Magnoliopsida</taxon>
        <taxon>Ranunculales</taxon>
        <taxon>Circaeasteraceae</taxon>
        <taxon>Kingdonia</taxon>
    </lineage>
</organism>
<dbReference type="EMBL" id="JACGCM010002811">
    <property type="protein sequence ID" value="KAF6135214.1"/>
    <property type="molecule type" value="Genomic_DNA"/>
</dbReference>
<proteinExistence type="inferred from homology"/>
<dbReference type="PRINTS" id="PR00305">
    <property type="entry name" value="1433ZETA"/>
</dbReference>
<dbReference type="SMART" id="SM00101">
    <property type="entry name" value="14_3_3"/>
    <property type="match status" value="1"/>
</dbReference>
<feature type="domain" description="14-3-3" evidence="3">
    <location>
        <begin position="32"/>
        <end position="230"/>
    </location>
</feature>
<evidence type="ECO:0000256" key="1">
    <source>
        <dbReference type="ARBA" id="ARBA00006141"/>
    </source>
</evidence>
<evidence type="ECO:0000259" key="3">
    <source>
        <dbReference type="SMART" id="SM00101"/>
    </source>
</evidence>
<feature type="region of interest" description="Disordered" evidence="2">
    <location>
        <begin position="219"/>
        <end position="243"/>
    </location>
</feature>
<dbReference type="Gene3D" id="1.20.190.20">
    <property type="entry name" value="14-3-3 domain"/>
    <property type="match status" value="1"/>
</dbReference>
<name>A0A7J7KY63_9MAGN</name>
<evidence type="ECO:0000256" key="2">
    <source>
        <dbReference type="SAM" id="MobiDB-lite"/>
    </source>
</evidence>
<dbReference type="InterPro" id="IPR000308">
    <property type="entry name" value="14-3-3"/>
</dbReference>
<accession>A0A7J7KY63</accession>
<dbReference type="Proteomes" id="UP000541444">
    <property type="component" value="Unassembled WGS sequence"/>
</dbReference>
<dbReference type="InterPro" id="IPR023410">
    <property type="entry name" value="14-3-3_domain"/>
</dbReference>